<reference evidence="3" key="2">
    <citation type="journal article" date="2023" name="Int. J. Mol. Sci.">
        <title>De Novo Assembly and Annotation of 11 Diverse Shrub Willow (Salix) Genomes Reveals Novel Gene Organization in Sex-Linked Regions.</title>
        <authorList>
            <person name="Hyden B."/>
            <person name="Feng K."/>
            <person name="Yates T.B."/>
            <person name="Jawdy S."/>
            <person name="Cereghino C."/>
            <person name="Smart L.B."/>
            <person name="Muchero W."/>
        </authorList>
    </citation>
    <scope>NUCLEOTIDE SEQUENCE</scope>
    <source>
        <tissue evidence="3">Shoot tip</tissue>
    </source>
</reference>
<organism evidence="3 4">
    <name type="scientific">Salix purpurea</name>
    <name type="common">Purple osier willow</name>
    <dbReference type="NCBI Taxonomy" id="77065"/>
    <lineage>
        <taxon>Eukaryota</taxon>
        <taxon>Viridiplantae</taxon>
        <taxon>Streptophyta</taxon>
        <taxon>Embryophyta</taxon>
        <taxon>Tracheophyta</taxon>
        <taxon>Spermatophyta</taxon>
        <taxon>Magnoliopsida</taxon>
        <taxon>eudicotyledons</taxon>
        <taxon>Gunneridae</taxon>
        <taxon>Pentapetalae</taxon>
        <taxon>rosids</taxon>
        <taxon>fabids</taxon>
        <taxon>Malpighiales</taxon>
        <taxon>Salicaceae</taxon>
        <taxon>Saliceae</taxon>
        <taxon>Salix</taxon>
    </lineage>
</organism>
<dbReference type="PANTHER" id="PTHR45270:SF4">
    <property type="entry name" value="CHAPERONE DNAJ-DOMAIN SUPERFAMILY PROTEIN"/>
    <property type="match status" value="1"/>
</dbReference>
<name>A0A9Q0UAW9_SALPP</name>
<evidence type="ECO:0000256" key="1">
    <source>
        <dbReference type="SAM" id="MobiDB-lite"/>
    </source>
</evidence>
<sequence>MGSMVSLPLEFAHSEVEGDDPLGESRRIACKSISFINHHLLTKDSIQLITTVPDFDLSYGKMMLILNLWAFCLKDCKDIHQAKDGDGWVKQYSQPIFFGLLQKEDAPTAYVCADSKIYDATDWYICQGMRCPANSHKPSFHVNTIVTSRHHTSKGSSSGQRSGWMPTPNMEETMTVEELFKWLQKAVQAGEFDNYSAGTSNESPSAKAGNGPESGRGGSSSVNKRK</sequence>
<dbReference type="Proteomes" id="UP001151532">
    <property type="component" value="Chromosome 8"/>
</dbReference>
<reference evidence="3" key="1">
    <citation type="submission" date="2022-11" db="EMBL/GenBank/DDBJ databases">
        <authorList>
            <person name="Hyden B.L."/>
            <person name="Feng K."/>
            <person name="Yates T."/>
            <person name="Jawdy S."/>
            <person name="Smart L.B."/>
            <person name="Muchero W."/>
        </authorList>
    </citation>
    <scope>NUCLEOTIDE SEQUENCE</scope>
    <source>
        <tissue evidence="3">Shoot tip</tissue>
    </source>
</reference>
<dbReference type="OrthoDB" id="1507364at2759"/>
<evidence type="ECO:0000313" key="3">
    <source>
        <dbReference type="EMBL" id="KAJ6726563.1"/>
    </source>
</evidence>
<protein>
    <recommendedName>
        <fullName evidence="2">Cleavage inducing molecular chaperone Jiv domain-containing protein</fullName>
    </recommendedName>
</protein>
<dbReference type="Pfam" id="PF14901">
    <property type="entry name" value="Jiv90"/>
    <property type="match status" value="1"/>
</dbReference>
<gene>
    <name evidence="3" type="ORF">OIU79_004666</name>
</gene>
<evidence type="ECO:0000259" key="2">
    <source>
        <dbReference type="Pfam" id="PF14901"/>
    </source>
</evidence>
<accession>A0A9Q0UAW9</accession>
<feature type="region of interest" description="Disordered" evidence="1">
    <location>
        <begin position="148"/>
        <end position="168"/>
    </location>
</feature>
<comment type="caution">
    <text evidence="3">The sequence shown here is derived from an EMBL/GenBank/DDBJ whole genome shotgun (WGS) entry which is preliminary data.</text>
</comment>
<feature type="domain" description="Cleavage inducing molecular chaperone Jiv" evidence="2">
    <location>
        <begin position="73"/>
        <end position="143"/>
    </location>
</feature>
<evidence type="ECO:0000313" key="4">
    <source>
        <dbReference type="Proteomes" id="UP001151532"/>
    </source>
</evidence>
<keyword evidence="4" id="KW-1185">Reference proteome</keyword>
<dbReference type="PANTHER" id="PTHR45270">
    <property type="entry name" value="OS03G0832900 PROTEIN"/>
    <property type="match status" value="1"/>
</dbReference>
<dbReference type="EMBL" id="JAPFFK010000013">
    <property type="protein sequence ID" value="KAJ6726563.1"/>
    <property type="molecule type" value="Genomic_DNA"/>
</dbReference>
<feature type="region of interest" description="Disordered" evidence="1">
    <location>
        <begin position="194"/>
        <end position="226"/>
    </location>
</feature>
<proteinExistence type="predicted"/>
<dbReference type="AlphaFoldDB" id="A0A9Q0UAW9"/>
<dbReference type="InterPro" id="IPR032843">
    <property type="entry name" value="Jiv"/>
</dbReference>